<protein>
    <submittedName>
        <fullName evidence="1">Uncharacterized protein</fullName>
    </submittedName>
</protein>
<organism evidence="1 2">
    <name type="scientific">Nonomuraea cypriaca</name>
    <dbReference type="NCBI Taxonomy" id="1187855"/>
    <lineage>
        <taxon>Bacteria</taxon>
        <taxon>Bacillati</taxon>
        <taxon>Actinomycetota</taxon>
        <taxon>Actinomycetes</taxon>
        <taxon>Streptosporangiales</taxon>
        <taxon>Streptosporangiaceae</taxon>
        <taxon>Nonomuraea</taxon>
    </lineage>
</organism>
<evidence type="ECO:0000313" key="1">
    <source>
        <dbReference type="EMBL" id="MBF8186324.1"/>
    </source>
</evidence>
<evidence type="ECO:0000313" key="2">
    <source>
        <dbReference type="Proteomes" id="UP000605361"/>
    </source>
</evidence>
<keyword evidence="2" id="KW-1185">Reference proteome</keyword>
<gene>
    <name evidence="1" type="ORF">ITP53_11300</name>
</gene>
<reference evidence="1" key="1">
    <citation type="submission" date="2020-11" db="EMBL/GenBank/DDBJ databases">
        <title>Whole-genome analyses of Nonomuraea sp. K274.</title>
        <authorList>
            <person name="Veyisoglu A."/>
        </authorList>
    </citation>
    <scope>NUCLEOTIDE SEQUENCE</scope>
    <source>
        <strain evidence="1">K274</strain>
    </source>
</reference>
<dbReference type="EMBL" id="JADOGI010000026">
    <property type="protein sequence ID" value="MBF8186324.1"/>
    <property type="molecule type" value="Genomic_DNA"/>
</dbReference>
<accession>A0A931A7Y3</accession>
<dbReference type="Proteomes" id="UP000605361">
    <property type="component" value="Unassembled WGS sequence"/>
</dbReference>
<sequence length="134" mass="13999">MARVYATADDLTDWTGDDPPADADRLLARASRLIDNRLLLTAVYPVDPAGMPTEPEHADALRDAACALVEWWDDHGDDGTGAGGDYTNVSAGGISFSRATGSSGTPSDPRIAPEAVEILGGAGLLRHGVGTWRP</sequence>
<dbReference type="RefSeq" id="WP_195895303.1">
    <property type="nucleotide sequence ID" value="NZ_JADOGI010000026.1"/>
</dbReference>
<comment type="caution">
    <text evidence="1">The sequence shown here is derived from an EMBL/GenBank/DDBJ whole genome shotgun (WGS) entry which is preliminary data.</text>
</comment>
<name>A0A931A7Y3_9ACTN</name>
<proteinExistence type="predicted"/>
<dbReference type="AlphaFoldDB" id="A0A931A7Y3"/>